<evidence type="ECO:0000256" key="2">
    <source>
        <dbReference type="SAM" id="SignalP"/>
    </source>
</evidence>
<dbReference type="KEGG" id="bsto:C0V70_05685"/>
<dbReference type="EMBL" id="CP025704">
    <property type="protein sequence ID" value="AUN97612.1"/>
    <property type="molecule type" value="Genomic_DNA"/>
</dbReference>
<keyword evidence="4" id="KW-1185">Reference proteome</keyword>
<feature type="signal peptide" evidence="2">
    <location>
        <begin position="1"/>
        <end position="21"/>
    </location>
</feature>
<evidence type="ECO:0000256" key="1">
    <source>
        <dbReference type="SAM" id="MobiDB-lite"/>
    </source>
</evidence>
<reference evidence="3 4" key="1">
    <citation type="submission" date="2018-01" db="EMBL/GenBank/DDBJ databases">
        <title>Complete genome sequence of Bacteriovorax stolpii DSM12778.</title>
        <authorList>
            <person name="Tang B."/>
            <person name="Chang J."/>
        </authorList>
    </citation>
    <scope>NUCLEOTIDE SEQUENCE [LARGE SCALE GENOMIC DNA]</scope>
    <source>
        <strain evidence="3 4">DSM 12778</strain>
    </source>
</reference>
<protein>
    <submittedName>
        <fullName evidence="3">Uncharacterized protein</fullName>
    </submittedName>
</protein>
<sequence>MKINITLLMLVSLSALMEAKAASVLLYSPGKIHSTKKGTSSSTSTKESTTKASTSASSTASASSSSSSVDPGIMSQIEKDFNNALNGAVVPELGDSMSWAGGTLTRTKKGELRYVNTNNGYYEATLKSTADIPKLARENSDINNTWIAHYGVDIGNLTNDNAKNQQDAYRTSISHVATHGLQAQYNKDNPWKFDKGIAAYNENGKTIFTLNGKVVSMNELQNSNEYKALTGANVVYDEKTSAPQTQKAATAATPTNSVGNMDYIKSVTNSSIEMLIEASKKYKAGALSKDQYIEVALQVGAMADYNNKVDNATKANGNTSASAPAAAADKSSEKGWSEKTFGFSDSEQKICSQNPQFAICRPQAERLQYLKDQVAKAQKPISLNFIASFGPGFEGSEQVFADWTNTSKTFVVSCDEGMNSYGLFSGEKGKTGPWKAGSNRKFYDTSGNYIGEGGALITVTQYVDKATGAPMVEPNVFYPAVGYCQK</sequence>
<proteinExistence type="predicted"/>
<accession>A0A2K9NQ46</accession>
<feature type="compositionally biased region" description="Low complexity" evidence="1">
    <location>
        <begin position="320"/>
        <end position="329"/>
    </location>
</feature>
<gene>
    <name evidence="3" type="ORF">C0V70_05685</name>
</gene>
<feature type="region of interest" description="Disordered" evidence="1">
    <location>
        <begin position="33"/>
        <end position="73"/>
    </location>
</feature>
<keyword evidence="2" id="KW-0732">Signal</keyword>
<feature type="region of interest" description="Disordered" evidence="1">
    <location>
        <begin position="315"/>
        <end position="338"/>
    </location>
</feature>
<feature type="compositionally biased region" description="Low complexity" evidence="1">
    <location>
        <begin position="37"/>
        <end position="68"/>
    </location>
</feature>
<name>A0A2K9NQ46_BACTC</name>
<evidence type="ECO:0000313" key="3">
    <source>
        <dbReference type="EMBL" id="AUN97612.1"/>
    </source>
</evidence>
<dbReference type="AlphaFoldDB" id="A0A2K9NQ46"/>
<dbReference type="RefSeq" id="WP_102242907.1">
    <property type="nucleotide sequence ID" value="NZ_CP025704.1"/>
</dbReference>
<evidence type="ECO:0000313" key="4">
    <source>
        <dbReference type="Proteomes" id="UP000235584"/>
    </source>
</evidence>
<feature type="chain" id="PRO_5044249659" evidence="2">
    <location>
        <begin position="22"/>
        <end position="486"/>
    </location>
</feature>
<organism evidence="3 4">
    <name type="scientific">Bacteriovorax stolpii</name>
    <name type="common">Bdellovibrio stolpii</name>
    <dbReference type="NCBI Taxonomy" id="960"/>
    <lineage>
        <taxon>Bacteria</taxon>
        <taxon>Pseudomonadati</taxon>
        <taxon>Bdellovibrionota</taxon>
        <taxon>Bacteriovoracia</taxon>
        <taxon>Bacteriovoracales</taxon>
        <taxon>Bacteriovoracaceae</taxon>
        <taxon>Bacteriovorax</taxon>
    </lineage>
</organism>
<dbReference type="Proteomes" id="UP000235584">
    <property type="component" value="Chromosome"/>
</dbReference>